<gene>
    <name evidence="1" type="ORF">LTS18_007975</name>
</gene>
<evidence type="ECO:0000313" key="2">
    <source>
        <dbReference type="Proteomes" id="UP001186974"/>
    </source>
</evidence>
<dbReference type="Proteomes" id="UP001186974">
    <property type="component" value="Unassembled WGS sequence"/>
</dbReference>
<accession>A0ACC3D2F4</accession>
<feature type="non-terminal residue" evidence="1">
    <location>
        <position position="241"/>
    </location>
</feature>
<protein>
    <submittedName>
        <fullName evidence="1">Uncharacterized protein</fullName>
    </submittedName>
</protein>
<organism evidence="1 2">
    <name type="scientific">Coniosporium uncinatum</name>
    <dbReference type="NCBI Taxonomy" id="93489"/>
    <lineage>
        <taxon>Eukaryota</taxon>
        <taxon>Fungi</taxon>
        <taxon>Dikarya</taxon>
        <taxon>Ascomycota</taxon>
        <taxon>Pezizomycotina</taxon>
        <taxon>Dothideomycetes</taxon>
        <taxon>Dothideomycetes incertae sedis</taxon>
        <taxon>Coniosporium</taxon>
    </lineage>
</organism>
<proteinExistence type="predicted"/>
<sequence>DGKSDSDDSAGLPSYNSSLQTHSAKAVYRRIRKVVWLQWRSMLIIVLLLADVIFFSVVFVYFNNSTQSLEKDVKRIRPWLQCLVIHQGDKHKCYEQGQHAFIRESVVTGVLMLLGLAGFQTFMLMGRFSMITGWYQLLRKRFSSKQEFVSLDAKNSNNIEMLKFKNGSIRSAKEYPDAYAEVDVTSPASTYSGDILDRKSPTDSVSPQTSWGTPEERVYRTPSMSFSQPRRSARGNVWEPP</sequence>
<keyword evidence="2" id="KW-1185">Reference proteome</keyword>
<name>A0ACC3D2F4_9PEZI</name>
<comment type="caution">
    <text evidence="1">The sequence shown here is derived from an EMBL/GenBank/DDBJ whole genome shotgun (WGS) entry which is preliminary data.</text>
</comment>
<dbReference type="EMBL" id="JAWDJW010008368">
    <property type="protein sequence ID" value="KAK3060690.1"/>
    <property type="molecule type" value="Genomic_DNA"/>
</dbReference>
<feature type="non-terminal residue" evidence="1">
    <location>
        <position position="1"/>
    </location>
</feature>
<evidence type="ECO:0000313" key="1">
    <source>
        <dbReference type="EMBL" id="KAK3060690.1"/>
    </source>
</evidence>
<reference evidence="1" key="1">
    <citation type="submission" date="2024-09" db="EMBL/GenBank/DDBJ databases">
        <title>Black Yeasts Isolated from many extreme environments.</title>
        <authorList>
            <person name="Coleine C."/>
            <person name="Stajich J.E."/>
            <person name="Selbmann L."/>
        </authorList>
    </citation>
    <scope>NUCLEOTIDE SEQUENCE</scope>
    <source>
        <strain evidence="1">CCFEE 5737</strain>
    </source>
</reference>